<dbReference type="Proteomes" id="UP000262802">
    <property type="component" value="Chromosome"/>
</dbReference>
<feature type="transmembrane region" description="Helical" evidence="1">
    <location>
        <begin position="294"/>
        <end position="322"/>
    </location>
</feature>
<dbReference type="OrthoDB" id="2034231at2"/>
<sequence>MLDFSSDSARRWVVPLFFGALLALGLVLHPDYGIGWDESTERINGIINAKYVAERLGLGALARQEPNYRVIPALTDAPDADHGVAYQLLLLPLERLLGAHDQRAIYLLRHLVNFLFFVAGAAGLYGLARARFADWRAGLLAASLLVLTPRFFAEAFINYKDVVFASVFTLSILTLWRLLQRPTAVRVLLHAAATAFAIDVRTMGVLLPALTLGFGLLEAWQEPTRRRALLVALVAYFPLMAAFTVVGWPFLWEAPFANFMAAFRSFSRYRSTLHNFYLGELISARQLPWHYAPVWIAVTTPLPFVALALLGLLQAVCGAWHCIRRWAVPPAARFDLLITAWLFGPIISVIIFHSVIYDGWRHLYFVYPPMVLLMVGGFRMLLAVLTRWAPRRAATVAGLLAAGLLLPPMAYLMRAHPQQQLYFSIPNAVAAQQFERDYWGVSYRQGLEWLLQQHASGPLRVSGPHFMPLYNARLLLRPAERERIVLSSPAEAQYLLTTERLSPPSRALPPATTVHRITADGITALRVLRVP</sequence>
<dbReference type="RefSeq" id="WP_119445603.1">
    <property type="nucleotide sequence ID" value="NZ_CP032317.1"/>
</dbReference>
<dbReference type="AlphaFoldDB" id="A0A3B7RAI9"/>
<feature type="transmembrane region" description="Helical" evidence="1">
    <location>
        <begin position="362"/>
        <end position="382"/>
    </location>
</feature>
<keyword evidence="4" id="KW-1185">Reference proteome</keyword>
<dbReference type="InterPro" id="IPR038731">
    <property type="entry name" value="RgtA/B/C-like"/>
</dbReference>
<feature type="transmembrane region" description="Helical" evidence="1">
    <location>
        <begin position="12"/>
        <end position="29"/>
    </location>
</feature>
<reference evidence="3 4" key="1">
    <citation type="submission" date="2018-09" db="EMBL/GenBank/DDBJ databases">
        <title>Hymenobacter medium sp. nov., isolated from R2A medium.</title>
        <authorList>
            <person name="Yingchao G."/>
        </authorList>
    </citation>
    <scope>NUCLEOTIDE SEQUENCE [LARGE SCALE GENOMIC DNA]</scope>
    <source>
        <strain evidence="4">sh-6</strain>
    </source>
</reference>
<keyword evidence="1" id="KW-0812">Transmembrane</keyword>
<evidence type="ECO:0000313" key="4">
    <source>
        <dbReference type="Proteomes" id="UP000262802"/>
    </source>
</evidence>
<keyword evidence="1" id="KW-0472">Membrane</keyword>
<evidence type="ECO:0000259" key="2">
    <source>
        <dbReference type="Pfam" id="PF13231"/>
    </source>
</evidence>
<name>A0A3B7RAI9_9BACT</name>
<keyword evidence="1" id="KW-1133">Transmembrane helix</keyword>
<dbReference type="Pfam" id="PF13231">
    <property type="entry name" value="PMT_2"/>
    <property type="match status" value="1"/>
</dbReference>
<feature type="domain" description="Glycosyltransferase RgtA/B/C/D-like" evidence="2">
    <location>
        <begin position="111"/>
        <end position="238"/>
    </location>
</feature>
<proteinExistence type="predicted"/>
<feature type="transmembrane region" description="Helical" evidence="1">
    <location>
        <begin position="334"/>
        <end position="356"/>
    </location>
</feature>
<dbReference type="EMBL" id="CP032317">
    <property type="protein sequence ID" value="AYA38051.1"/>
    <property type="molecule type" value="Genomic_DNA"/>
</dbReference>
<evidence type="ECO:0000256" key="1">
    <source>
        <dbReference type="SAM" id="Phobius"/>
    </source>
</evidence>
<organism evidence="3 4">
    <name type="scientific">Hymenobacter oligotrophus</name>
    <dbReference type="NCBI Taxonomy" id="2319843"/>
    <lineage>
        <taxon>Bacteria</taxon>
        <taxon>Pseudomonadati</taxon>
        <taxon>Bacteroidota</taxon>
        <taxon>Cytophagia</taxon>
        <taxon>Cytophagales</taxon>
        <taxon>Hymenobacteraceae</taxon>
        <taxon>Hymenobacter</taxon>
    </lineage>
</organism>
<dbReference type="KEGG" id="hyh:D3Y59_13990"/>
<feature type="transmembrane region" description="Helical" evidence="1">
    <location>
        <begin position="111"/>
        <end position="129"/>
    </location>
</feature>
<gene>
    <name evidence="3" type="ORF">D3Y59_13990</name>
</gene>
<feature type="transmembrane region" description="Helical" evidence="1">
    <location>
        <begin position="229"/>
        <end position="251"/>
    </location>
</feature>
<feature type="transmembrane region" description="Helical" evidence="1">
    <location>
        <begin position="191"/>
        <end position="217"/>
    </location>
</feature>
<protein>
    <recommendedName>
        <fullName evidence="2">Glycosyltransferase RgtA/B/C/D-like domain-containing protein</fullName>
    </recommendedName>
</protein>
<feature type="transmembrane region" description="Helical" evidence="1">
    <location>
        <begin position="394"/>
        <end position="413"/>
    </location>
</feature>
<feature type="transmembrane region" description="Helical" evidence="1">
    <location>
        <begin position="162"/>
        <end position="179"/>
    </location>
</feature>
<evidence type="ECO:0000313" key="3">
    <source>
        <dbReference type="EMBL" id="AYA38051.1"/>
    </source>
</evidence>
<accession>A0A3B7RAI9</accession>